<accession>A0A0F8XI00</accession>
<reference evidence="1" key="1">
    <citation type="journal article" date="2015" name="Nature">
        <title>Complex archaea that bridge the gap between prokaryotes and eukaryotes.</title>
        <authorList>
            <person name="Spang A."/>
            <person name="Saw J.H."/>
            <person name="Jorgensen S.L."/>
            <person name="Zaremba-Niedzwiedzka K."/>
            <person name="Martijn J."/>
            <person name="Lind A.E."/>
            <person name="van Eijk R."/>
            <person name="Schleper C."/>
            <person name="Guy L."/>
            <person name="Ettema T.J."/>
        </authorList>
    </citation>
    <scope>NUCLEOTIDE SEQUENCE</scope>
</reference>
<organism evidence="1">
    <name type="scientific">marine sediment metagenome</name>
    <dbReference type="NCBI Taxonomy" id="412755"/>
    <lineage>
        <taxon>unclassified sequences</taxon>
        <taxon>metagenomes</taxon>
        <taxon>ecological metagenomes</taxon>
    </lineage>
</organism>
<proteinExistence type="predicted"/>
<evidence type="ECO:0000313" key="1">
    <source>
        <dbReference type="EMBL" id="KKK68538.1"/>
    </source>
</evidence>
<sequence>MMDREIAEKHWKYTAKIIKYSGHEPTELEHFLYVEAMLHGAKHEQEVTNDTD</sequence>
<protein>
    <submittedName>
        <fullName evidence="1">Uncharacterized protein</fullName>
    </submittedName>
</protein>
<name>A0A0F8XI00_9ZZZZ</name>
<dbReference type="AlphaFoldDB" id="A0A0F8XI00"/>
<gene>
    <name evidence="1" type="ORF">LCGC14_2943050</name>
</gene>
<comment type="caution">
    <text evidence="1">The sequence shown here is derived from an EMBL/GenBank/DDBJ whole genome shotgun (WGS) entry which is preliminary data.</text>
</comment>
<dbReference type="EMBL" id="LAZR01059086">
    <property type="protein sequence ID" value="KKK68538.1"/>
    <property type="molecule type" value="Genomic_DNA"/>
</dbReference>